<accession>A0A1I7RWB6</accession>
<reference evidence="11" key="1">
    <citation type="submission" date="2016-11" db="UniProtKB">
        <authorList>
            <consortium name="WormBaseParasite"/>
        </authorList>
    </citation>
    <scope>IDENTIFICATION</scope>
</reference>
<dbReference type="EMBL" id="CAJFDI010000002">
    <property type="protein sequence ID" value="CAD5214679.1"/>
    <property type="molecule type" value="Genomic_DNA"/>
</dbReference>
<dbReference type="PANTHER" id="PTHR24096">
    <property type="entry name" value="LONG-CHAIN-FATTY-ACID--COA LIGASE"/>
    <property type="match status" value="1"/>
</dbReference>
<dbReference type="Proteomes" id="UP000582659">
    <property type="component" value="Unassembled WGS sequence"/>
</dbReference>
<evidence type="ECO:0000313" key="8">
    <source>
        <dbReference type="EMBL" id="CAG9095418.1"/>
    </source>
</evidence>
<feature type="domain" description="AMP-dependent synthetase/ligase" evidence="5">
    <location>
        <begin position="13"/>
        <end position="240"/>
    </location>
</feature>
<dbReference type="InterPro" id="IPR045851">
    <property type="entry name" value="AMP-bd_C_sf"/>
</dbReference>
<dbReference type="OrthoDB" id="10253869at2759"/>
<dbReference type="eggNOG" id="KOG1176">
    <property type="taxonomic scope" value="Eukaryota"/>
</dbReference>
<name>A0A1I7RWB6_BURXY</name>
<dbReference type="GO" id="GO:0005777">
    <property type="term" value="C:peroxisome"/>
    <property type="evidence" value="ECO:0007669"/>
    <property type="project" value="UniProtKB-SubCell"/>
</dbReference>
<dbReference type="SUPFAM" id="SSF56801">
    <property type="entry name" value="Acetyl-CoA synthetase-like"/>
    <property type="match status" value="1"/>
</dbReference>
<dbReference type="AlphaFoldDB" id="A0A1I7RWB6"/>
<dbReference type="Gene3D" id="3.40.50.12780">
    <property type="entry name" value="N-terminal domain of ligase-like"/>
    <property type="match status" value="1"/>
</dbReference>
<comment type="subcellular location">
    <subcellularLocation>
        <location evidence="1">Peroxisome</location>
    </subcellularLocation>
</comment>
<dbReference type="Gene3D" id="3.30.300.30">
    <property type="match status" value="1"/>
</dbReference>
<dbReference type="InterPro" id="IPR025110">
    <property type="entry name" value="AMP-bd_C"/>
</dbReference>
<reference evidence="8" key="2">
    <citation type="submission" date="2020-08" db="EMBL/GenBank/DDBJ databases">
        <authorList>
            <person name="Kikuchi T."/>
        </authorList>
    </citation>
    <scope>NUCLEOTIDE SEQUENCE</scope>
    <source>
        <strain evidence="7">Ka4C1</strain>
    </source>
</reference>
<dbReference type="GO" id="GO:0016405">
    <property type="term" value="F:CoA-ligase activity"/>
    <property type="evidence" value="ECO:0007669"/>
    <property type="project" value="TreeGrafter"/>
</dbReference>
<dbReference type="FunFam" id="3.30.300.30:FF:000007">
    <property type="entry name" value="4-coumarate--CoA ligase 2"/>
    <property type="match status" value="1"/>
</dbReference>
<dbReference type="PROSITE" id="PS00455">
    <property type="entry name" value="AMP_BINDING"/>
    <property type="match status" value="1"/>
</dbReference>
<evidence type="ECO:0000313" key="10">
    <source>
        <dbReference type="Proteomes" id="UP000659654"/>
    </source>
</evidence>
<dbReference type="EMBL" id="CAJFCV020000002">
    <property type="protein sequence ID" value="CAG9095418.1"/>
    <property type="molecule type" value="Genomic_DNA"/>
</dbReference>
<dbReference type="Pfam" id="PF00501">
    <property type="entry name" value="AMP-binding"/>
    <property type="match status" value="1"/>
</dbReference>
<feature type="domain" description="AMP-binding enzyme C-terminal" evidence="6">
    <location>
        <begin position="291"/>
        <end position="366"/>
    </location>
</feature>
<evidence type="ECO:0000313" key="7">
    <source>
        <dbReference type="EMBL" id="CAD5214679.1"/>
    </source>
</evidence>
<protein>
    <submittedName>
        <fullName evidence="7">(pine wood nematode) hypothetical protein</fullName>
    </submittedName>
</protein>
<dbReference type="InterPro" id="IPR020845">
    <property type="entry name" value="AMP-binding_CS"/>
</dbReference>
<proteinExistence type="inferred from homology"/>
<evidence type="ECO:0000256" key="3">
    <source>
        <dbReference type="ARBA" id="ARBA00022598"/>
    </source>
</evidence>
<evidence type="ECO:0000313" key="9">
    <source>
        <dbReference type="Proteomes" id="UP000095284"/>
    </source>
</evidence>
<sequence length="384" mass="43393">MEAPPQFDILKVKIDPKEDLLVLPYSSGTTGRPKGVMISHYNYVAQVVSYKVFTETKISVHLKNFGVDFSAPTHSLLFNPFYHAMGFFLLCAHLFRGHTVIIFADLKIERYLQAITEFKPRIVSMIPSFFSFFVKSPLLNKYDVSSVVNFGCGGSSLTSEVSEAFYRRFPHCKIINQGYGMTEMTCAIASSPFRAKAGAVGIILPNIHYRIVDPQSGRECSHKEPGELWVKGPTMMKGYWKNKRDTRETITNDGWLKTGDLVSEDEDGQLFIVGRLKELIKVNAFQVAPAELEDLLLQHPFIEDAAVIGVPDPDLGEKPRGYIVRKSNELKESEVYEYIAKRVSPYKKLAGGVEFIDKIPRNEPGKIMRRVLLAKYLTQNKPKL</sequence>
<dbReference type="InterPro" id="IPR042099">
    <property type="entry name" value="ANL_N_sf"/>
</dbReference>
<organism evidence="9 11">
    <name type="scientific">Bursaphelenchus xylophilus</name>
    <name type="common">Pinewood nematode worm</name>
    <name type="synonym">Aphelenchoides xylophilus</name>
    <dbReference type="NCBI Taxonomy" id="6326"/>
    <lineage>
        <taxon>Eukaryota</taxon>
        <taxon>Metazoa</taxon>
        <taxon>Ecdysozoa</taxon>
        <taxon>Nematoda</taxon>
        <taxon>Chromadorea</taxon>
        <taxon>Rhabditida</taxon>
        <taxon>Tylenchina</taxon>
        <taxon>Tylenchomorpha</taxon>
        <taxon>Aphelenchoidea</taxon>
        <taxon>Aphelenchoididae</taxon>
        <taxon>Bursaphelenchus</taxon>
    </lineage>
</organism>
<evidence type="ECO:0000259" key="5">
    <source>
        <dbReference type="Pfam" id="PF00501"/>
    </source>
</evidence>
<evidence type="ECO:0000256" key="4">
    <source>
        <dbReference type="ARBA" id="ARBA00023140"/>
    </source>
</evidence>
<keyword evidence="4" id="KW-0576">Peroxisome</keyword>
<evidence type="ECO:0000256" key="2">
    <source>
        <dbReference type="ARBA" id="ARBA00006432"/>
    </source>
</evidence>
<dbReference type="PANTHER" id="PTHR24096:SF149">
    <property type="entry name" value="AMP-BINDING DOMAIN-CONTAINING PROTEIN-RELATED"/>
    <property type="match status" value="1"/>
</dbReference>
<dbReference type="Pfam" id="PF13193">
    <property type="entry name" value="AMP-binding_C"/>
    <property type="match status" value="1"/>
</dbReference>
<dbReference type="Proteomes" id="UP000095284">
    <property type="component" value="Unplaced"/>
</dbReference>
<keyword evidence="10" id="KW-1185">Reference proteome</keyword>
<evidence type="ECO:0000259" key="6">
    <source>
        <dbReference type="Pfam" id="PF13193"/>
    </source>
</evidence>
<keyword evidence="3" id="KW-0436">Ligase</keyword>
<dbReference type="Proteomes" id="UP000659654">
    <property type="component" value="Unassembled WGS sequence"/>
</dbReference>
<dbReference type="SMR" id="A0A1I7RWB6"/>
<dbReference type="WBParaSite" id="BXY_0502900.1">
    <property type="protein sequence ID" value="BXY_0502900.1"/>
    <property type="gene ID" value="BXY_0502900"/>
</dbReference>
<gene>
    <name evidence="7" type="ORF">BXYJ_LOCUS3650</name>
</gene>
<evidence type="ECO:0000256" key="1">
    <source>
        <dbReference type="ARBA" id="ARBA00004275"/>
    </source>
</evidence>
<dbReference type="InterPro" id="IPR000873">
    <property type="entry name" value="AMP-dep_synth/lig_dom"/>
</dbReference>
<comment type="similarity">
    <text evidence="2">Belongs to the ATP-dependent AMP-binding enzyme family.</text>
</comment>
<evidence type="ECO:0000313" key="11">
    <source>
        <dbReference type="WBParaSite" id="BXY_0502900.1"/>
    </source>
</evidence>